<evidence type="ECO:0000313" key="3">
    <source>
        <dbReference type="Proteomes" id="UP000054359"/>
    </source>
</evidence>
<gene>
    <name evidence="2" type="ORF">X975_18535</name>
</gene>
<dbReference type="AlphaFoldDB" id="A0A087UDW7"/>
<protein>
    <submittedName>
        <fullName evidence="2">Uncharacterized protein</fullName>
    </submittedName>
</protein>
<reference evidence="2 3" key="1">
    <citation type="submission" date="2013-11" db="EMBL/GenBank/DDBJ databases">
        <title>Genome sequencing of Stegodyphus mimosarum.</title>
        <authorList>
            <person name="Bechsgaard J."/>
        </authorList>
    </citation>
    <scope>NUCLEOTIDE SEQUENCE [LARGE SCALE GENOMIC DNA]</scope>
</reference>
<keyword evidence="1" id="KW-0472">Membrane</keyword>
<sequence length="68" mass="8206">MRLLLKLQKEYLLHGKYMGIQMLLFFLLWKKVLSISVISEYWNMVFSNMQTKQKLYDALLKSLEHVPN</sequence>
<keyword evidence="1" id="KW-0812">Transmembrane</keyword>
<feature type="non-terminal residue" evidence="2">
    <location>
        <position position="68"/>
    </location>
</feature>
<feature type="transmembrane region" description="Helical" evidence="1">
    <location>
        <begin position="20"/>
        <end position="42"/>
    </location>
</feature>
<name>A0A087UDW7_STEMI</name>
<organism evidence="2 3">
    <name type="scientific">Stegodyphus mimosarum</name>
    <name type="common">African social velvet spider</name>
    <dbReference type="NCBI Taxonomy" id="407821"/>
    <lineage>
        <taxon>Eukaryota</taxon>
        <taxon>Metazoa</taxon>
        <taxon>Ecdysozoa</taxon>
        <taxon>Arthropoda</taxon>
        <taxon>Chelicerata</taxon>
        <taxon>Arachnida</taxon>
        <taxon>Araneae</taxon>
        <taxon>Araneomorphae</taxon>
        <taxon>Entelegynae</taxon>
        <taxon>Eresoidea</taxon>
        <taxon>Eresidae</taxon>
        <taxon>Stegodyphus</taxon>
    </lineage>
</organism>
<dbReference type="Proteomes" id="UP000054359">
    <property type="component" value="Unassembled WGS sequence"/>
</dbReference>
<evidence type="ECO:0000256" key="1">
    <source>
        <dbReference type="SAM" id="Phobius"/>
    </source>
</evidence>
<proteinExistence type="predicted"/>
<evidence type="ECO:0000313" key="2">
    <source>
        <dbReference type="EMBL" id="KFM75556.1"/>
    </source>
</evidence>
<keyword evidence="1" id="KW-1133">Transmembrane helix</keyword>
<dbReference type="EMBL" id="KK119384">
    <property type="protein sequence ID" value="KFM75556.1"/>
    <property type="molecule type" value="Genomic_DNA"/>
</dbReference>
<keyword evidence="3" id="KW-1185">Reference proteome</keyword>
<accession>A0A087UDW7</accession>